<dbReference type="Pfam" id="PF02625">
    <property type="entry name" value="XdhC_CoxI"/>
    <property type="match status" value="1"/>
</dbReference>
<protein>
    <recommendedName>
        <fullName evidence="1">TRASH domain-containing protein</fullName>
    </recommendedName>
</protein>
<dbReference type="SMART" id="SM00746">
    <property type="entry name" value="TRASH"/>
    <property type="match status" value="1"/>
</dbReference>
<dbReference type="InterPro" id="IPR052698">
    <property type="entry name" value="MoCofactor_Util/Proc"/>
</dbReference>
<organism evidence="2 3">
    <name type="scientific">Kouleothrix aurantiaca</name>
    <dbReference type="NCBI Taxonomy" id="186479"/>
    <lineage>
        <taxon>Bacteria</taxon>
        <taxon>Bacillati</taxon>
        <taxon>Chloroflexota</taxon>
        <taxon>Chloroflexia</taxon>
        <taxon>Chloroflexales</taxon>
        <taxon>Roseiflexineae</taxon>
        <taxon>Roseiflexaceae</taxon>
        <taxon>Kouleothrix</taxon>
    </lineage>
</organism>
<comment type="caution">
    <text evidence="2">The sequence shown here is derived from an EMBL/GenBank/DDBJ whole genome shotgun (WGS) entry which is preliminary data.</text>
</comment>
<dbReference type="Pfam" id="PF04945">
    <property type="entry name" value="YHS"/>
    <property type="match status" value="1"/>
</dbReference>
<keyword evidence="3" id="KW-1185">Reference proteome</keyword>
<dbReference type="InterPro" id="IPR003777">
    <property type="entry name" value="XdhC_CoxI"/>
</dbReference>
<evidence type="ECO:0000259" key="1">
    <source>
        <dbReference type="SMART" id="SM00746"/>
    </source>
</evidence>
<evidence type="ECO:0000313" key="2">
    <source>
        <dbReference type="EMBL" id="KPV50388.1"/>
    </source>
</evidence>
<dbReference type="Proteomes" id="UP000050509">
    <property type="component" value="Unassembled WGS sequence"/>
</dbReference>
<dbReference type="SUPFAM" id="SSF47240">
    <property type="entry name" value="Ferritin-like"/>
    <property type="match status" value="1"/>
</dbReference>
<dbReference type="PATRIC" id="fig|186479.3.peg.1753"/>
<name>A0A0P9DKK3_9CHLR</name>
<dbReference type="AlphaFoldDB" id="A0A0P9DKK3"/>
<feature type="domain" description="TRASH" evidence="1">
    <location>
        <begin position="281"/>
        <end position="319"/>
    </location>
</feature>
<dbReference type="InterPro" id="IPR009078">
    <property type="entry name" value="Ferritin-like_SF"/>
</dbReference>
<dbReference type="InterPro" id="IPR007029">
    <property type="entry name" value="YHS_dom"/>
</dbReference>
<dbReference type="InterPro" id="IPR011017">
    <property type="entry name" value="TRASH_dom"/>
</dbReference>
<accession>A0A0P9DKK3</accession>
<dbReference type="Gene3D" id="3.40.50.720">
    <property type="entry name" value="NAD(P)-binding Rossmann-like Domain"/>
    <property type="match status" value="1"/>
</dbReference>
<dbReference type="Gene3D" id="1.10.620.20">
    <property type="entry name" value="Ribonucleotide Reductase, subunit A"/>
    <property type="match status" value="1"/>
</dbReference>
<sequence>MYDEFFSKAQALREAGVPFATATVVRAERPTSGKPGDKAIVTADGTMYGWIGGSCAQPTVIREALAALRSDESRFVRLSPDPASQPPREGLLDVPMTCFSGGTLEIYIEPQQPQPRLIVVGGLPVARALAELARAMSYRTIVVDPAHHGDAPPYADELLTELPALAGRVTPVTFILIATHGQYDELALEQALATPAPYIGLVASRKRAAQVREYLADQGFAPEQLARFKSPAGLDIGARRGDEIALSIMAEIVQCRRGLADLAWQEAVEAPPAATPAEAIDPVCGMSVEIAGARYTYDHGGETFYFCCPACRKSFVRAPDEYLVHK</sequence>
<gene>
    <name evidence="2" type="ORF">SE17_27245</name>
</gene>
<dbReference type="GO" id="GO:0016491">
    <property type="term" value="F:oxidoreductase activity"/>
    <property type="evidence" value="ECO:0007669"/>
    <property type="project" value="InterPro"/>
</dbReference>
<evidence type="ECO:0000313" key="3">
    <source>
        <dbReference type="Proteomes" id="UP000050509"/>
    </source>
</evidence>
<dbReference type="InterPro" id="IPR027051">
    <property type="entry name" value="XdhC_Rossmann_dom"/>
</dbReference>
<dbReference type="PANTHER" id="PTHR30388:SF6">
    <property type="entry name" value="XANTHINE DEHYDROGENASE SUBUNIT A-RELATED"/>
    <property type="match status" value="1"/>
</dbReference>
<dbReference type="EMBL" id="LJCR01001421">
    <property type="protein sequence ID" value="KPV50388.1"/>
    <property type="molecule type" value="Genomic_DNA"/>
</dbReference>
<reference evidence="2 3" key="1">
    <citation type="submission" date="2015-09" db="EMBL/GenBank/DDBJ databases">
        <title>Draft genome sequence of Kouleothrix aurantiaca JCM 19913.</title>
        <authorList>
            <person name="Hemp J."/>
        </authorList>
    </citation>
    <scope>NUCLEOTIDE SEQUENCE [LARGE SCALE GENOMIC DNA]</scope>
    <source>
        <strain evidence="2 3">COM-B</strain>
    </source>
</reference>
<proteinExistence type="predicted"/>
<dbReference type="PANTHER" id="PTHR30388">
    <property type="entry name" value="ALDEHYDE OXIDOREDUCTASE MOLYBDENUM COFACTOR ASSEMBLY PROTEIN"/>
    <property type="match status" value="1"/>
</dbReference>
<dbReference type="Pfam" id="PF13478">
    <property type="entry name" value="XdhC_C"/>
    <property type="match status" value="1"/>
</dbReference>
<dbReference type="InterPro" id="IPR012348">
    <property type="entry name" value="RNR-like"/>
</dbReference>